<dbReference type="OrthoDB" id="184880at2759"/>
<keyword evidence="2" id="KW-1185">Reference proteome</keyword>
<name>A0A167QPI1_CALVF</name>
<dbReference type="Proteomes" id="UP000076738">
    <property type="component" value="Unassembled WGS sequence"/>
</dbReference>
<reference evidence="1 2" key="1">
    <citation type="journal article" date="2016" name="Mol. Biol. Evol.">
        <title>Comparative Genomics of Early-Diverging Mushroom-Forming Fungi Provides Insights into the Origins of Lignocellulose Decay Capabilities.</title>
        <authorList>
            <person name="Nagy L.G."/>
            <person name="Riley R."/>
            <person name="Tritt A."/>
            <person name="Adam C."/>
            <person name="Daum C."/>
            <person name="Floudas D."/>
            <person name="Sun H."/>
            <person name="Yadav J.S."/>
            <person name="Pangilinan J."/>
            <person name="Larsson K.H."/>
            <person name="Matsuura K."/>
            <person name="Barry K."/>
            <person name="Labutti K."/>
            <person name="Kuo R."/>
            <person name="Ohm R.A."/>
            <person name="Bhattacharya S.S."/>
            <person name="Shirouzu T."/>
            <person name="Yoshinaga Y."/>
            <person name="Martin F.M."/>
            <person name="Grigoriev I.V."/>
            <person name="Hibbett D.S."/>
        </authorList>
    </citation>
    <scope>NUCLEOTIDE SEQUENCE [LARGE SCALE GENOMIC DNA]</scope>
    <source>
        <strain evidence="1 2">TUFC12733</strain>
    </source>
</reference>
<dbReference type="SUPFAM" id="SSF53335">
    <property type="entry name" value="S-adenosyl-L-methionine-dependent methyltransferases"/>
    <property type="match status" value="1"/>
</dbReference>
<dbReference type="EMBL" id="KV417270">
    <property type="protein sequence ID" value="KZP00121.1"/>
    <property type="molecule type" value="Genomic_DNA"/>
</dbReference>
<gene>
    <name evidence="1" type="ORF">CALVIDRAFT_533773</name>
</gene>
<sequence>MEFFVGSTFDLPHHLDSTFTLVHQRLMVAAFSVDGWKRAIAGFHRVLKPGGFLKLEEIDFLCILPGPIGRPPLTSTFCQGSKRLCEKRDVGADTLLVIPQLLEEAGFEIVEHNRRFICLGGEVNPARDAFIGAWRGMKGPFVKSGGMPVWGLSHGCTLTPLRSVKLGRHERGVRQVPR</sequence>
<organism evidence="1 2">
    <name type="scientific">Calocera viscosa (strain TUFC12733)</name>
    <dbReference type="NCBI Taxonomy" id="1330018"/>
    <lineage>
        <taxon>Eukaryota</taxon>
        <taxon>Fungi</taxon>
        <taxon>Dikarya</taxon>
        <taxon>Basidiomycota</taxon>
        <taxon>Agaricomycotina</taxon>
        <taxon>Dacrymycetes</taxon>
        <taxon>Dacrymycetales</taxon>
        <taxon>Dacrymycetaceae</taxon>
        <taxon>Calocera</taxon>
    </lineage>
</organism>
<protein>
    <recommendedName>
        <fullName evidence="3">Methyltransferase type 11 domain-containing protein</fullName>
    </recommendedName>
</protein>
<dbReference type="Gene3D" id="3.40.50.150">
    <property type="entry name" value="Vaccinia Virus protein VP39"/>
    <property type="match status" value="1"/>
</dbReference>
<accession>A0A167QPI1</accession>
<evidence type="ECO:0000313" key="2">
    <source>
        <dbReference type="Proteomes" id="UP000076738"/>
    </source>
</evidence>
<dbReference type="InterPro" id="IPR029063">
    <property type="entry name" value="SAM-dependent_MTases_sf"/>
</dbReference>
<evidence type="ECO:0000313" key="1">
    <source>
        <dbReference type="EMBL" id="KZP00121.1"/>
    </source>
</evidence>
<evidence type="ECO:0008006" key="3">
    <source>
        <dbReference type="Google" id="ProtNLM"/>
    </source>
</evidence>
<dbReference type="AlphaFoldDB" id="A0A167QPI1"/>
<proteinExistence type="predicted"/>
<dbReference type="STRING" id="1330018.A0A167QPI1"/>